<dbReference type="Proteomes" id="UP000703269">
    <property type="component" value="Unassembled WGS sequence"/>
</dbReference>
<dbReference type="EMBL" id="BPQB01000022">
    <property type="protein sequence ID" value="GJE91565.1"/>
    <property type="molecule type" value="Genomic_DNA"/>
</dbReference>
<feature type="region of interest" description="Disordered" evidence="1">
    <location>
        <begin position="1"/>
        <end position="40"/>
    </location>
</feature>
<reference evidence="2 3" key="1">
    <citation type="submission" date="2021-08" db="EMBL/GenBank/DDBJ databases">
        <title>Draft Genome Sequence of Phanerochaete sordida strain YK-624.</title>
        <authorList>
            <person name="Mori T."/>
            <person name="Dohra H."/>
            <person name="Suzuki T."/>
            <person name="Kawagishi H."/>
            <person name="Hirai H."/>
        </authorList>
    </citation>
    <scope>NUCLEOTIDE SEQUENCE [LARGE SCALE GENOMIC DNA]</scope>
    <source>
        <strain evidence="2 3">YK-624</strain>
    </source>
</reference>
<proteinExistence type="predicted"/>
<evidence type="ECO:0000313" key="3">
    <source>
        <dbReference type="Proteomes" id="UP000703269"/>
    </source>
</evidence>
<evidence type="ECO:0000256" key="1">
    <source>
        <dbReference type="SAM" id="MobiDB-lite"/>
    </source>
</evidence>
<protein>
    <submittedName>
        <fullName evidence="2">Uncharacterized protein</fullName>
    </submittedName>
</protein>
<evidence type="ECO:0000313" key="2">
    <source>
        <dbReference type="EMBL" id="GJE91565.1"/>
    </source>
</evidence>
<comment type="caution">
    <text evidence="2">The sequence shown here is derived from an EMBL/GenBank/DDBJ whole genome shotgun (WGS) entry which is preliminary data.</text>
</comment>
<dbReference type="AlphaFoldDB" id="A0A9P3GBF9"/>
<feature type="compositionally biased region" description="Polar residues" evidence="1">
    <location>
        <begin position="1034"/>
        <end position="1047"/>
    </location>
</feature>
<organism evidence="2 3">
    <name type="scientific">Phanerochaete sordida</name>
    <dbReference type="NCBI Taxonomy" id="48140"/>
    <lineage>
        <taxon>Eukaryota</taxon>
        <taxon>Fungi</taxon>
        <taxon>Dikarya</taxon>
        <taxon>Basidiomycota</taxon>
        <taxon>Agaricomycotina</taxon>
        <taxon>Agaricomycetes</taxon>
        <taxon>Polyporales</taxon>
        <taxon>Phanerochaetaceae</taxon>
        <taxon>Phanerochaete</taxon>
    </lineage>
</organism>
<name>A0A9P3GBF9_9APHY</name>
<gene>
    <name evidence="2" type="ORF">PsYK624_077150</name>
</gene>
<dbReference type="OrthoDB" id="2691851at2759"/>
<feature type="region of interest" description="Disordered" evidence="1">
    <location>
        <begin position="219"/>
        <end position="285"/>
    </location>
</feature>
<sequence length="1255" mass="138936">MNFHGLENSARPAFLPSSYHPAEQHAHAAATPGPPHEDAFDIPFMPGAYPDVNPFAPETQTQSYGNLGGLGQATIDAYTFVPLSDASPSPAAGLLQPPSPAVLSTAPPLQRLTAADISWSMVEGRWHGVCPRCSKLIDTGAKHKPNIAPIQSHFGHSKCKPATAVDRELQLAREAREKLFPQAPPPDPPSYIAGPRSAPECAPLVFEVVTPSKIGRVLNEASSDESDDELPSIPATPSRRSSLVARSPRSIGSPRTPRLPRPARFSVSPRTPRTPRRSRSHTCPGISLDWPKDDFFATYPFQRHGYGMKSLGYRFCYVESNGTRFRVRSDFCLGQRQSDGAPCLQCAAARSKVDHLADLASSVASHTNYKWLTHEQLRDLLREKDAALRKWKLMALSLTRKYGSVLDKLDDARRFIMAVATKDVPRLQQLVRQGLKEHASISKIVQRVEDSLNKVYHARGYSEDDKDVSLMVLRLGGRKLLYALSQYIGIPSLRTLRRNALFTRLMPSIGAPQQDDIAFNLQSVINSRQPPAELLQRTGVTLTWDEVALDETAQWFPHSNRVGGFCREHVGTINTCLSTIDDALSIARALYDGVLHYGKEASVIAVGSFSKHLRGMFPIVISPTCKHETPEASGSLLTRVIETYHKVAAPTLGPLWSFASDGDAGRRKMVHQLFLKHVIDPGHRLYQYLGGLAGLNLQVGDHDITCDFDWKHELKRIGRLLRSADGVTVGNTVINYEMLRRHLLRTGNHSEAEVERLLNPADSQDVPRAIEFIEAVEAVNAPSSDISGDPEDPSRLVEANVLGAVGEMYAAFMDAFICPSWSLSEQLASLSKFAHISFALFREHRAAFMPPQLYSDMQHTVKNVFFCVAKQQALDRSQPFHLFWTGDDRLETLFGRARMQGGHNPNFNLKQLVDRLAAGIDLDAIFARHPEMDAGFRRLKVDRVEHADHLNPESWRGDVIVDHVRLDVAWANGREGAQKLLTRLGICVNFETLFDSEGRLDMLKPFGDGIFPGVAADSMDRSQEPEVGSASPPLASSGTQSADHSPSPSAPFLSAQDECEDIGSHGFAPSGSDSDCSDTEEDKHAPYIPGQFESKSLRCGQLEPDASEISDDSEDDARLDIDLEDVIEEPTEHQLPTSGALGAVTPWIDYEGRKIHKASVCRIVITPDFIRKSHERLLRVRGYTMDFGRPKDYSSDSILDSDMFMNGDLFACLLRCDDRVSVAVMKCTVLEAKSKRVLQVRRSDLRHLLKKTTII</sequence>
<keyword evidence="3" id="KW-1185">Reference proteome</keyword>
<feature type="region of interest" description="Disordered" evidence="1">
    <location>
        <begin position="1014"/>
        <end position="1096"/>
    </location>
</feature>
<accession>A0A9P3GBF9</accession>